<evidence type="ECO:0000313" key="2">
    <source>
        <dbReference type="Proteomes" id="UP000829196"/>
    </source>
</evidence>
<reference evidence="1" key="1">
    <citation type="journal article" date="2022" name="Front. Genet.">
        <title>Chromosome-Scale Assembly of the Dendrobium nobile Genome Provides Insights Into the Molecular Mechanism of the Biosynthesis of the Medicinal Active Ingredient of Dendrobium.</title>
        <authorList>
            <person name="Xu Q."/>
            <person name="Niu S.-C."/>
            <person name="Li K.-L."/>
            <person name="Zheng P.-J."/>
            <person name="Zhang X.-J."/>
            <person name="Jia Y."/>
            <person name="Liu Y."/>
            <person name="Niu Y.-X."/>
            <person name="Yu L.-H."/>
            <person name="Chen D.-F."/>
            <person name="Zhang G.-Q."/>
        </authorList>
    </citation>
    <scope>NUCLEOTIDE SEQUENCE</scope>
    <source>
        <tissue evidence="1">Leaf</tissue>
    </source>
</reference>
<dbReference type="EMBL" id="JAGYWB010000013">
    <property type="protein sequence ID" value="KAI0500947.1"/>
    <property type="molecule type" value="Genomic_DNA"/>
</dbReference>
<protein>
    <submittedName>
        <fullName evidence="1">Uncharacterized protein</fullName>
    </submittedName>
</protein>
<sequence>MFVMQNMRLSLDVVCKYAVEMFVLTFTFTDHFVVVAQNHLSNPYKGWRSPVSLVTFKCGLGYQNY</sequence>
<evidence type="ECO:0000313" key="1">
    <source>
        <dbReference type="EMBL" id="KAI0500947.1"/>
    </source>
</evidence>
<accession>A0A8T3AXT7</accession>
<keyword evidence="2" id="KW-1185">Reference proteome</keyword>
<gene>
    <name evidence="1" type="ORF">KFK09_019165</name>
</gene>
<dbReference type="AlphaFoldDB" id="A0A8T3AXT7"/>
<proteinExistence type="predicted"/>
<organism evidence="1 2">
    <name type="scientific">Dendrobium nobile</name>
    <name type="common">Orchid</name>
    <dbReference type="NCBI Taxonomy" id="94219"/>
    <lineage>
        <taxon>Eukaryota</taxon>
        <taxon>Viridiplantae</taxon>
        <taxon>Streptophyta</taxon>
        <taxon>Embryophyta</taxon>
        <taxon>Tracheophyta</taxon>
        <taxon>Spermatophyta</taxon>
        <taxon>Magnoliopsida</taxon>
        <taxon>Liliopsida</taxon>
        <taxon>Asparagales</taxon>
        <taxon>Orchidaceae</taxon>
        <taxon>Epidendroideae</taxon>
        <taxon>Malaxideae</taxon>
        <taxon>Dendrobiinae</taxon>
        <taxon>Dendrobium</taxon>
    </lineage>
</organism>
<comment type="caution">
    <text evidence="1">The sequence shown here is derived from an EMBL/GenBank/DDBJ whole genome shotgun (WGS) entry which is preliminary data.</text>
</comment>
<name>A0A8T3AXT7_DENNO</name>
<dbReference type="Proteomes" id="UP000829196">
    <property type="component" value="Unassembled WGS sequence"/>
</dbReference>